<dbReference type="InterPro" id="IPR026906">
    <property type="entry name" value="LRR_5"/>
</dbReference>
<dbReference type="PANTHER" id="PTHR45661:SF3">
    <property type="entry name" value="IG-LIKE DOMAIN-CONTAINING PROTEIN"/>
    <property type="match status" value="1"/>
</dbReference>
<name>A0A9D2IIQ3_9FIRM</name>
<dbReference type="InterPro" id="IPR042229">
    <property type="entry name" value="Listeria/Bacterioides_rpt_sf"/>
</dbReference>
<evidence type="ECO:0000256" key="1">
    <source>
        <dbReference type="SAM" id="SignalP"/>
    </source>
</evidence>
<sequence length="971" mass="105483">MKRICTTICAALLLVFFSVATAACSLGRLPVPGNVGLDDELYALTWSTVENAHGYLVEVTDANGEVTEQVARRANFPLSSLEVGDYDIRIKAQGGGGWRDSDWTESLHFEKLPENGCLYELINNGTAYALIGAGTATGALDVGETYRNRPVVRIEDGAFRNSVTLESIVIGENVTYIGDSAFYGCARLTSVTIPESVVYIGEAAFQTCYTLNNVVVPSGVTEISANLFNYCRALTNVEIPDVTSIGEEAFANCSALTSFVVPDSVVTIGDRAFYNDTGLRSVTIGAGVENIGTQAFCFNSSLEEIHFSADGGLVSIGDECFFSSEKLTFLSLPEGLERIGAGAFQNCSLLGNVNGIPSTVYSVGQFAFLNTAVYNAAKERGDTYVYIGDWLVELVESKQEHLTVVGEDQDVPQDYKDENFAPLQTGLKGIADAVFAWCGELVRVFLPDTVEYIGMGAFYGCEKLYNVEASLRSQLKEIGDSAFNDCSALTVLSLAGNQINSIGAYAFYNCSTLGNNTINSIIPDSVTHIGMMAFYGTLLYSESNNQDSEEDSDGLIYAGDWIVGYTGYDEAILYMLYMLAGEEEAADAMRGDLSQVTEVTFDESVRGVADYAFYGHVNLTYVQNMSASRYIGEGAFYGCENLNSATLNSDMSEISDYAFYGCENLYSVNFPRLLTKIGRSAFYGCTQLSEISVRRLESIGDFAFYQCINLSSADLGSSVEEIGRYAFFNCDRLTAISLPDSVVRIGDHAYYGCGSAQTLTLGQNVQEIGDYAFARCEMLSEITIPNSVRTIGNYAFYRCTEVQNVRIGSGVESIGQYAFAYLSEMENVFIPANVRTVGSFAFRGCGSLGSVVMSGNIEQMGNHVFFGATNATIYTDAENIRPEWQEFWNSSYCPVVWGVVFSEEGNYVVSVEIGENALSYVNAGSALSSPMREGFIFMGWSTQEGGTAVYQTNDLDSVPVGTTLYAVWQAE</sequence>
<dbReference type="InterPro" id="IPR003961">
    <property type="entry name" value="FN3_dom"/>
</dbReference>
<reference evidence="2" key="2">
    <citation type="submission" date="2021-04" db="EMBL/GenBank/DDBJ databases">
        <authorList>
            <person name="Gilroy R."/>
        </authorList>
    </citation>
    <scope>NUCLEOTIDE SEQUENCE</scope>
    <source>
        <strain evidence="2">CHK192-19661</strain>
    </source>
</reference>
<evidence type="ECO:0000313" key="2">
    <source>
        <dbReference type="EMBL" id="HIZ10031.1"/>
    </source>
</evidence>
<comment type="caution">
    <text evidence="2">The sequence shown here is derived from an EMBL/GenBank/DDBJ whole genome shotgun (WGS) entry which is preliminary data.</text>
</comment>
<dbReference type="InterPro" id="IPR001611">
    <property type="entry name" value="Leu-rich_rpt"/>
</dbReference>
<dbReference type="Gene3D" id="3.40.50.12480">
    <property type="match status" value="1"/>
</dbReference>
<dbReference type="Gene3D" id="2.60.40.4270">
    <property type="entry name" value="Listeria-Bacteroides repeat domain"/>
    <property type="match status" value="1"/>
</dbReference>
<keyword evidence="1" id="KW-0732">Signal</keyword>
<dbReference type="PANTHER" id="PTHR45661">
    <property type="entry name" value="SURFACE ANTIGEN"/>
    <property type="match status" value="1"/>
</dbReference>
<protein>
    <submittedName>
        <fullName evidence="2">Leucine-rich repeat protein</fullName>
    </submittedName>
</protein>
<dbReference type="SUPFAM" id="SSF52058">
    <property type="entry name" value="L domain-like"/>
    <property type="match status" value="3"/>
</dbReference>
<dbReference type="Proteomes" id="UP000824025">
    <property type="component" value="Unassembled WGS sequence"/>
</dbReference>
<dbReference type="CDD" id="cd00063">
    <property type="entry name" value="FN3"/>
    <property type="match status" value="1"/>
</dbReference>
<dbReference type="Gene3D" id="3.80.10.10">
    <property type="entry name" value="Ribonuclease Inhibitor"/>
    <property type="match status" value="5"/>
</dbReference>
<dbReference type="EMBL" id="DXCF01000031">
    <property type="protein sequence ID" value="HIZ10031.1"/>
    <property type="molecule type" value="Genomic_DNA"/>
</dbReference>
<dbReference type="PROSITE" id="PS51450">
    <property type="entry name" value="LRR"/>
    <property type="match status" value="1"/>
</dbReference>
<organism evidence="2 3">
    <name type="scientific">Candidatus Borkfalkia avicola</name>
    <dbReference type="NCBI Taxonomy" id="2838503"/>
    <lineage>
        <taxon>Bacteria</taxon>
        <taxon>Bacillati</taxon>
        <taxon>Bacillota</taxon>
        <taxon>Clostridia</taxon>
        <taxon>Christensenellales</taxon>
        <taxon>Christensenellaceae</taxon>
        <taxon>Candidatus Borkfalkia</taxon>
    </lineage>
</organism>
<dbReference type="InterPro" id="IPR032675">
    <property type="entry name" value="LRR_dom_sf"/>
</dbReference>
<proteinExistence type="predicted"/>
<feature type="chain" id="PRO_5039345752" evidence="1">
    <location>
        <begin position="23"/>
        <end position="971"/>
    </location>
</feature>
<accession>A0A9D2IIQ3</accession>
<dbReference type="InterPro" id="IPR053139">
    <property type="entry name" value="Surface_bspA-like"/>
</dbReference>
<feature type="signal peptide" evidence="1">
    <location>
        <begin position="1"/>
        <end position="22"/>
    </location>
</feature>
<dbReference type="PROSITE" id="PS51257">
    <property type="entry name" value="PROKAR_LIPOPROTEIN"/>
    <property type="match status" value="1"/>
</dbReference>
<evidence type="ECO:0000313" key="3">
    <source>
        <dbReference type="Proteomes" id="UP000824025"/>
    </source>
</evidence>
<dbReference type="Pfam" id="PF13306">
    <property type="entry name" value="LRR_5"/>
    <property type="match status" value="4"/>
</dbReference>
<dbReference type="AlphaFoldDB" id="A0A9D2IIQ3"/>
<gene>
    <name evidence="2" type="ORF">H9726_06050</name>
</gene>
<reference evidence="2" key="1">
    <citation type="journal article" date="2021" name="PeerJ">
        <title>Extensive microbial diversity within the chicken gut microbiome revealed by metagenomics and culture.</title>
        <authorList>
            <person name="Gilroy R."/>
            <person name="Ravi A."/>
            <person name="Getino M."/>
            <person name="Pursley I."/>
            <person name="Horton D.L."/>
            <person name="Alikhan N.F."/>
            <person name="Baker D."/>
            <person name="Gharbi K."/>
            <person name="Hall N."/>
            <person name="Watson M."/>
            <person name="Adriaenssens E.M."/>
            <person name="Foster-Nyarko E."/>
            <person name="Jarju S."/>
            <person name="Secka A."/>
            <person name="Antonio M."/>
            <person name="Oren A."/>
            <person name="Chaudhuri R.R."/>
            <person name="La Ragione R."/>
            <person name="Hildebrand F."/>
            <person name="Pallen M.J."/>
        </authorList>
    </citation>
    <scope>NUCLEOTIDE SEQUENCE</scope>
    <source>
        <strain evidence="2">CHK192-19661</strain>
    </source>
</reference>